<gene>
    <name evidence="1" type="ORF">ANE_LOCUS21831</name>
</gene>
<evidence type="ECO:0000313" key="1">
    <source>
        <dbReference type="EMBL" id="VVB11387.1"/>
    </source>
</evidence>
<comment type="caution">
    <text evidence="1">The sequence shown here is derived from an EMBL/GenBank/DDBJ whole genome shotgun (WGS) entry which is preliminary data.</text>
</comment>
<keyword evidence="2" id="KW-1185">Reference proteome</keyword>
<dbReference type="AlphaFoldDB" id="A0A565CCJ1"/>
<accession>A0A565CCJ1</accession>
<dbReference type="Proteomes" id="UP000489600">
    <property type="component" value="Unassembled WGS sequence"/>
</dbReference>
<name>A0A565CCJ1_9BRAS</name>
<evidence type="ECO:0000313" key="2">
    <source>
        <dbReference type="Proteomes" id="UP000489600"/>
    </source>
</evidence>
<organism evidence="1 2">
    <name type="scientific">Arabis nemorensis</name>
    <dbReference type="NCBI Taxonomy" id="586526"/>
    <lineage>
        <taxon>Eukaryota</taxon>
        <taxon>Viridiplantae</taxon>
        <taxon>Streptophyta</taxon>
        <taxon>Embryophyta</taxon>
        <taxon>Tracheophyta</taxon>
        <taxon>Spermatophyta</taxon>
        <taxon>Magnoliopsida</taxon>
        <taxon>eudicotyledons</taxon>
        <taxon>Gunneridae</taxon>
        <taxon>Pentapetalae</taxon>
        <taxon>rosids</taxon>
        <taxon>malvids</taxon>
        <taxon>Brassicales</taxon>
        <taxon>Brassicaceae</taxon>
        <taxon>Arabideae</taxon>
        <taxon>Arabis</taxon>
    </lineage>
</organism>
<protein>
    <submittedName>
        <fullName evidence="1">Uncharacterized protein</fullName>
    </submittedName>
</protein>
<reference evidence="1" key="1">
    <citation type="submission" date="2019-07" db="EMBL/GenBank/DDBJ databases">
        <authorList>
            <person name="Dittberner H."/>
        </authorList>
    </citation>
    <scope>NUCLEOTIDE SEQUENCE [LARGE SCALE GENOMIC DNA]</scope>
</reference>
<proteinExistence type="predicted"/>
<sequence length="87" mass="10081">MLFRPTREKGEFGSGDRWSYLASVPACKRQDLCCLSIHPRCGSFLGSKLKNYTLLHNPSQLIDFLCRPSPFRHFEFHYSCLKRLASL</sequence>
<dbReference type="EMBL" id="CABITT030000007">
    <property type="protein sequence ID" value="VVB11387.1"/>
    <property type="molecule type" value="Genomic_DNA"/>
</dbReference>